<gene>
    <name evidence="2" type="ORF">GTQ55_01710</name>
    <name evidence="1" type="ORF">HNQ53_001630</name>
</gene>
<sequence length="147" mass="16251">MRFMTMEYYFLILNRTFEITVDENGVHGAIAGHLMSATNSKALTASATGNAYDLVSASKISPSHTCSAGSHKYLKLSFSNFSYSKDEIVKISYDRRSKWGMGPVPHTGKFYLTLSNGKQRELIVLGRPEIPALVSGIEDLGYTVHHT</sequence>
<dbReference type="EMBL" id="JACHHR010000002">
    <property type="protein sequence ID" value="MBB5211412.1"/>
    <property type="molecule type" value="Genomic_DNA"/>
</dbReference>
<evidence type="ECO:0000313" key="1">
    <source>
        <dbReference type="EMBL" id="MBB5211412.1"/>
    </source>
</evidence>
<dbReference type="EMBL" id="CP047491">
    <property type="protein sequence ID" value="QHQ37833.1"/>
    <property type="molecule type" value="Genomic_DNA"/>
</dbReference>
<evidence type="ECO:0000313" key="2">
    <source>
        <dbReference type="EMBL" id="QHQ37833.1"/>
    </source>
</evidence>
<keyword evidence="3" id="KW-1185">Reference proteome</keyword>
<dbReference type="OrthoDB" id="8905724at2"/>
<protein>
    <submittedName>
        <fullName evidence="1">Uncharacterized protein</fullName>
    </submittedName>
</protein>
<proteinExistence type="predicted"/>
<dbReference type="AlphaFoldDB" id="A0A6P1T816"/>
<name>A0A6P1T816_9GAMM</name>
<reference evidence="1 4" key="2">
    <citation type="submission" date="2020-08" db="EMBL/GenBank/DDBJ databases">
        <title>Genomic Encyclopedia of Type Strains, Phase IV (KMG-IV): sequencing the most valuable type-strain genomes for metagenomic binning, comparative biology and taxonomic classification.</title>
        <authorList>
            <person name="Goeker M."/>
        </authorList>
    </citation>
    <scope>NUCLEOTIDE SEQUENCE [LARGE SCALE GENOMIC DNA]</scope>
    <source>
        <strain evidence="1 4">DSM 11525</strain>
    </source>
</reference>
<dbReference type="RefSeq" id="WP_161857171.1">
    <property type="nucleotide sequence ID" value="NZ_CP047491.1"/>
</dbReference>
<dbReference type="Proteomes" id="UP000464675">
    <property type="component" value="Chromosome"/>
</dbReference>
<accession>A0A6P1T816</accession>
<evidence type="ECO:0000313" key="3">
    <source>
        <dbReference type="Proteomes" id="UP000464675"/>
    </source>
</evidence>
<evidence type="ECO:0000313" key="4">
    <source>
        <dbReference type="Proteomes" id="UP000563601"/>
    </source>
</evidence>
<organism evidence="1 4">
    <name type="scientific">Microbulbifer hydrolyticus</name>
    <dbReference type="NCBI Taxonomy" id="48074"/>
    <lineage>
        <taxon>Bacteria</taxon>
        <taxon>Pseudomonadati</taxon>
        <taxon>Pseudomonadota</taxon>
        <taxon>Gammaproteobacteria</taxon>
        <taxon>Cellvibrionales</taxon>
        <taxon>Microbulbiferaceae</taxon>
        <taxon>Microbulbifer</taxon>
    </lineage>
</organism>
<reference evidence="2 3" key="1">
    <citation type="submission" date="2020-01" db="EMBL/GenBank/DDBJ databases">
        <title>The possibility of degradation of plastic by Microbulbifer hydrolyticus IRE-31.</title>
        <authorList>
            <person name="Liu L."/>
        </authorList>
    </citation>
    <scope>NUCLEOTIDE SEQUENCE [LARGE SCALE GENOMIC DNA]</scope>
    <source>
        <strain evidence="2 3">IRE-31</strain>
    </source>
</reference>
<dbReference type="Proteomes" id="UP000563601">
    <property type="component" value="Unassembled WGS sequence"/>
</dbReference>